<name>A0A6J5MWQ8_9CAUD</name>
<evidence type="ECO:0000256" key="1">
    <source>
        <dbReference type="SAM" id="Phobius"/>
    </source>
</evidence>
<proteinExistence type="predicted"/>
<organism evidence="2">
    <name type="scientific">uncultured Caudovirales phage</name>
    <dbReference type="NCBI Taxonomy" id="2100421"/>
    <lineage>
        <taxon>Viruses</taxon>
        <taxon>Duplodnaviria</taxon>
        <taxon>Heunggongvirae</taxon>
        <taxon>Uroviricota</taxon>
        <taxon>Caudoviricetes</taxon>
        <taxon>Peduoviridae</taxon>
        <taxon>Maltschvirus</taxon>
        <taxon>Maltschvirus maltsch</taxon>
    </lineage>
</organism>
<keyword evidence="1" id="KW-0472">Membrane</keyword>
<gene>
    <name evidence="2" type="ORF">UFOVP551_7</name>
</gene>
<dbReference type="EMBL" id="LR796525">
    <property type="protein sequence ID" value="CAB4149556.1"/>
    <property type="molecule type" value="Genomic_DNA"/>
</dbReference>
<protein>
    <submittedName>
        <fullName evidence="2">Uncharacterized protein</fullName>
    </submittedName>
</protein>
<sequence length="66" mass="7409">MSGIELALSIVGGIIFIQIQLVGMVRWLVKHYLSELVPNSGSSMKDQINRLEARQHEILVHLINKA</sequence>
<reference evidence="2" key="1">
    <citation type="submission" date="2020-04" db="EMBL/GenBank/DDBJ databases">
        <authorList>
            <person name="Chiriac C."/>
            <person name="Salcher M."/>
            <person name="Ghai R."/>
            <person name="Kavagutti S V."/>
        </authorList>
    </citation>
    <scope>NUCLEOTIDE SEQUENCE</scope>
</reference>
<keyword evidence="1" id="KW-1133">Transmembrane helix</keyword>
<keyword evidence="1" id="KW-0812">Transmembrane</keyword>
<feature type="transmembrane region" description="Helical" evidence="1">
    <location>
        <begin position="6"/>
        <end position="29"/>
    </location>
</feature>
<evidence type="ECO:0000313" key="2">
    <source>
        <dbReference type="EMBL" id="CAB4149556.1"/>
    </source>
</evidence>
<accession>A0A6J5MWQ8</accession>